<dbReference type="AlphaFoldDB" id="A0A1I2WEG5"/>
<keyword evidence="3" id="KW-1185">Reference proteome</keyword>
<feature type="non-terminal residue" evidence="2">
    <location>
        <position position="1"/>
    </location>
</feature>
<protein>
    <submittedName>
        <fullName evidence="2">Uncharacterized protein</fullName>
    </submittedName>
</protein>
<evidence type="ECO:0000313" key="3">
    <source>
        <dbReference type="Proteomes" id="UP000198623"/>
    </source>
</evidence>
<evidence type="ECO:0000256" key="1">
    <source>
        <dbReference type="SAM" id="MobiDB-lite"/>
    </source>
</evidence>
<organism evidence="2 3">
    <name type="scientific">Neptunomonas qingdaonensis</name>
    <dbReference type="NCBI Taxonomy" id="1045558"/>
    <lineage>
        <taxon>Bacteria</taxon>
        <taxon>Pseudomonadati</taxon>
        <taxon>Pseudomonadota</taxon>
        <taxon>Gammaproteobacteria</taxon>
        <taxon>Oceanospirillales</taxon>
        <taxon>Oceanospirillaceae</taxon>
        <taxon>Neptunomonas</taxon>
    </lineage>
</organism>
<name>A0A1I2WEG5_9GAMM</name>
<gene>
    <name evidence="2" type="ORF">SAMN05216175_12618</name>
</gene>
<accession>A0A1I2WEG5</accession>
<feature type="region of interest" description="Disordered" evidence="1">
    <location>
        <begin position="1"/>
        <end position="24"/>
    </location>
</feature>
<reference evidence="3" key="1">
    <citation type="submission" date="2016-10" db="EMBL/GenBank/DDBJ databases">
        <authorList>
            <person name="Varghese N."/>
            <person name="Submissions S."/>
        </authorList>
    </citation>
    <scope>NUCLEOTIDE SEQUENCE [LARGE SCALE GENOMIC DNA]</scope>
    <source>
        <strain evidence="3">CGMCC 1.10971</strain>
    </source>
</reference>
<evidence type="ECO:0000313" key="2">
    <source>
        <dbReference type="EMBL" id="SFG99713.1"/>
    </source>
</evidence>
<proteinExistence type="predicted"/>
<sequence length="76" mass="8805">WQPPWEEVRILQTPQKESTALPEKSDIFMKNVSTPPSGHESNPLPREALHLPIRKDIYDISRSDLLLHILPKLDIQ</sequence>
<dbReference type="Proteomes" id="UP000198623">
    <property type="component" value="Unassembled WGS sequence"/>
</dbReference>
<dbReference type="EMBL" id="FOOU01000026">
    <property type="protein sequence ID" value="SFG99713.1"/>
    <property type="molecule type" value="Genomic_DNA"/>
</dbReference>